<keyword evidence="4" id="KW-1185">Reference proteome</keyword>
<dbReference type="PANTHER" id="PTHR38463">
    <property type="entry name" value="STRESS RESPONSE PROTEIN YSNF"/>
    <property type="match status" value="1"/>
</dbReference>
<feature type="region of interest" description="Disordered" evidence="1">
    <location>
        <begin position="1"/>
        <end position="35"/>
    </location>
</feature>
<protein>
    <submittedName>
        <fullName evidence="3">DUF2382 domain-containing protein</fullName>
    </submittedName>
</protein>
<comment type="caution">
    <text evidence="3">The sequence shown here is derived from an EMBL/GenBank/DDBJ whole genome shotgun (WGS) entry which is preliminary data.</text>
</comment>
<evidence type="ECO:0000313" key="3">
    <source>
        <dbReference type="EMBL" id="TCZ58732.1"/>
    </source>
</evidence>
<sequence>MQHVLNNAAPKRAAYQKIPPGMKSRTAGERPSGRFQAPWSFTAAMGDLMAEADRTGRLVEEKVVPVVEETAVVYKERVVTERVRLHKTVHEDQEVLDIPVQAEAVEVERVPVGRWLDAPAGIRREGDTTVYPVMEEVLVVEKRLRLVEEVRVTHRRVTRHVREEVALRREEITVEREAAPRDPGRDPGT</sequence>
<gene>
    <name evidence="3" type="ORF">EXY23_16090</name>
</gene>
<evidence type="ECO:0000256" key="1">
    <source>
        <dbReference type="SAM" id="MobiDB-lite"/>
    </source>
</evidence>
<dbReference type="EMBL" id="SKBM01000015">
    <property type="protein sequence ID" value="TCZ58732.1"/>
    <property type="molecule type" value="Genomic_DNA"/>
</dbReference>
<evidence type="ECO:0000313" key="4">
    <source>
        <dbReference type="Proteomes" id="UP000295023"/>
    </source>
</evidence>
<dbReference type="InterPro" id="IPR052967">
    <property type="entry name" value="Stress_Response_Assoc"/>
</dbReference>
<reference evidence="3 4" key="1">
    <citation type="submission" date="2019-03" db="EMBL/GenBank/DDBJ databases">
        <title>Paracraurococcus aquatilis NE82 genome sequence.</title>
        <authorList>
            <person name="Zhao Y."/>
            <person name="Du Z."/>
        </authorList>
    </citation>
    <scope>NUCLEOTIDE SEQUENCE [LARGE SCALE GENOMIC DNA]</scope>
    <source>
        <strain evidence="3 4">NE82</strain>
    </source>
</reference>
<name>A0A4R4DF72_9PROT</name>
<dbReference type="OrthoDB" id="7283930at2"/>
<dbReference type="InterPro" id="IPR019060">
    <property type="entry name" value="DUF2382"/>
</dbReference>
<feature type="domain" description="DUF2382" evidence="2">
    <location>
        <begin position="65"/>
        <end position="174"/>
    </location>
</feature>
<dbReference type="PANTHER" id="PTHR38463:SF1">
    <property type="entry name" value="STRESS RESPONSE PROTEIN YSNF"/>
    <property type="match status" value="1"/>
</dbReference>
<evidence type="ECO:0000259" key="2">
    <source>
        <dbReference type="Pfam" id="PF09557"/>
    </source>
</evidence>
<dbReference type="Proteomes" id="UP000295023">
    <property type="component" value="Unassembled WGS sequence"/>
</dbReference>
<organism evidence="3 4">
    <name type="scientific">Roseicella aquatilis</name>
    <dbReference type="NCBI Taxonomy" id="2527868"/>
    <lineage>
        <taxon>Bacteria</taxon>
        <taxon>Pseudomonadati</taxon>
        <taxon>Pseudomonadota</taxon>
        <taxon>Alphaproteobacteria</taxon>
        <taxon>Acetobacterales</taxon>
        <taxon>Roseomonadaceae</taxon>
        <taxon>Roseicella</taxon>
    </lineage>
</organism>
<dbReference type="AlphaFoldDB" id="A0A4R4DF72"/>
<dbReference type="Pfam" id="PF09557">
    <property type="entry name" value="DUF2382"/>
    <property type="match status" value="1"/>
</dbReference>
<accession>A0A4R4DF72</accession>
<proteinExistence type="predicted"/>